<dbReference type="RefSeq" id="WP_058519856.1">
    <property type="nucleotide sequence ID" value="NZ_CAAAIP010000001.1"/>
</dbReference>
<dbReference type="PATRIC" id="fig|40335.7.peg.621"/>
<evidence type="ECO:0000313" key="3">
    <source>
        <dbReference type="Proteomes" id="UP000054693"/>
    </source>
</evidence>
<dbReference type="AlphaFoldDB" id="A0A0W0ZUC2"/>
<feature type="region of interest" description="Disordered" evidence="1">
    <location>
        <begin position="429"/>
        <end position="449"/>
    </location>
</feature>
<dbReference type="Proteomes" id="UP000054693">
    <property type="component" value="Unassembled WGS sequence"/>
</dbReference>
<feature type="compositionally biased region" description="Basic and acidic residues" evidence="1">
    <location>
        <begin position="432"/>
        <end position="449"/>
    </location>
</feature>
<protein>
    <submittedName>
        <fullName evidence="2">Uncharacterized protein</fullName>
    </submittedName>
</protein>
<organism evidence="2 3">
    <name type="scientific">Legionella tucsonensis</name>
    <dbReference type="NCBI Taxonomy" id="40335"/>
    <lineage>
        <taxon>Bacteria</taxon>
        <taxon>Pseudomonadati</taxon>
        <taxon>Pseudomonadota</taxon>
        <taxon>Gammaproteobacteria</taxon>
        <taxon>Legionellales</taxon>
        <taxon>Legionellaceae</taxon>
        <taxon>Legionella</taxon>
    </lineage>
</organism>
<proteinExistence type="predicted"/>
<gene>
    <name evidence="2" type="ORF">Ltuc_0598</name>
</gene>
<dbReference type="EMBL" id="LNZA01000001">
    <property type="protein sequence ID" value="KTD72751.1"/>
    <property type="molecule type" value="Genomic_DNA"/>
</dbReference>
<sequence length="481" mass="55357">MPKKKPLKISKEFVEQVVAIIANESEEGRKRIVAIARRAEKKYEQPVKSWITGWVYQYTRTRGEKIGQSINVMEGFPDAYTRLQELKLMISDGAWNVKSSYNYYLFLELIDAVPDYQPLEDHLMPNFIMDLKDEVLIEINNFMSQYKATLEDKKVREIERQATRQSARQLTENVMVFNNLTAAKQCQSTQLDKIVFSVNYKNDQWHISWIDATGEVYPLTPGDELAHRLASLEDQDVEKLNTVHLRQIKRECLKAREQYLAKVQLVINPENSKTHSALTNDDLIAHGMTSTFVLRHTESESSLCWINSIGVPHNITLMDHAKLNSWLTDHKTPILEGDVLQLKAYLLQLNTAQSITSSKLHEMNNKLSHVFQANSMLSQSLEKRSDTGQLVVDKTKESTGRIDLKQFALIKKHMKARLEKIATDKPTPSKVEVVEEPKKEVPKKLDKSRHVALSQLPTFWQQRKDAQEEAELRETKSLGNC</sequence>
<accession>A0A0W0ZUC2</accession>
<reference evidence="2 3" key="1">
    <citation type="submission" date="2015-11" db="EMBL/GenBank/DDBJ databases">
        <title>Genomic analysis of 38 Legionella species identifies large and diverse effector repertoires.</title>
        <authorList>
            <person name="Burstein D."/>
            <person name="Amaro F."/>
            <person name="Zusman T."/>
            <person name="Lifshitz Z."/>
            <person name="Cohen O."/>
            <person name="Gilbert J.A."/>
            <person name="Pupko T."/>
            <person name="Shuman H.A."/>
            <person name="Segal G."/>
        </authorList>
    </citation>
    <scope>NUCLEOTIDE SEQUENCE [LARGE SCALE GENOMIC DNA]</scope>
    <source>
        <strain evidence="2 3">ATCC 49180</strain>
    </source>
</reference>
<dbReference type="OrthoDB" id="5651653at2"/>
<keyword evidence="3" id="KW-1185">Reference proteome</keyword>
<evidence type="ECO:0000256" key="1">
    <source>
        <dbReference type="SAM" id="MobiDB-lite"/>
    </source>
</evidence>
<evidence type="ECO:0000313" key="2">
    <source>
        <dbReference type="EMBL" id="KTD72751.1"/>
    </source>
</evidence>
<name>A0A0W0ZUC2_9GAMM</name>
<comment type="caution">
    <text evidence="2">The sequence shown here is derived from an EMBL/GenBank/DDBJ whole genome shotgun (WGS) entry which is preliminary data.</text>
</comment>